<feature type="region of interest" description="Disordered" evidence="1">
    <location>
        <begin position="1"/>
        <end position="83"/>
    </location>
</feature>
<protein>
    <submittedName>
        <fullName evidence="2">Uncharacterized protein</fullName>
    </submittedName>
</protein>
<accession>E6Q013</accession>
<name>E6Q013_9ZZZZ</name>
<comment type="caution">
    <text evidence="2">The sequence shown here is derived from an EMBL/GenBank/DDBJ whole genome shotgun (WGS) entry which is preliminary data.</text>
</comment>
<sequence>MERKKPLPTATNTFPVQPLSINHAPPEFSLPRRSPRQKTLHSNKRESAGLLRTITTQPATILPTEVSHAQHPTQTKVTPSPERHFCQVNRTKNTISRARQSNPQPPRPIHPKCIFNHLHIAANAWNSQLQEETHIPPPVFGNFLLTIWVDYALDTENELQQT</sequence>
<feature type="compositionally biased region" description="Basic residues" evidence="1">
    <location>
        <begin position="33"/>
        <end position="42"/>
    </location>
</feature>
<reference evidence="2" key="1">
    <citation type="submission" date="2009-10" db="EMBL/GenBank/DDBJ databases">
        <title>Diversity of trophic interactions inside an arsenic-rich microbial ecosystem.</title>
        <authorList>
            <person name="Bertin P.N."/>
            <person name="Heinrich-Salmeron A."/>
            <person name="Pelletier E."/>
            <person name="Goulhen-Chollet F."/>
            <person name="Arsene-Ploetze F."/>
            <person name="Gallien S."/>
            <person name="Calteau A."/>
            <person name="Vallenet D."/>
            <person name="Casiot C."/>
            <person name="Chane-Woon-Ming B."/>
            <person name="Giloteaux L."/>
            <person name="Barakat M."/>
            <person name="Bonnefoy V."/>
            <person name="Bruneel O."/>
            <person name="Chandler M."/>
            <person name="Cleiss J."/>
            <person name="Duran R."/>
            <person name="Elbaz-Poulichet F."/>
            <person name="Fonknechten N."/>
            <person name="Lauga B."/>
            <person name="Mornico D."/>
            <person name="Ortet P."/>
            <person name="Schaeffer C."/>
            <person name="Siguier P."/>
            <person name="Alexander Thil Smith A."/>
            <person name="Van Dorsselaer A."/>
            <person name="Weissenbach J."/>
            <person name="Medigue C."/>
            <person name="Le Paslier D."/>
        </authorList>
    </citation>
    <scope>NUCLEOTIDE SEQUENCE</scope>
</reference>
<proteinExistence type="predicted"/>
<dbReference type="EMBL" id="CABN01000147">
    <property type="protein sequence ID" value="CBI00522.1"/>
    <property type="molecule type" value="Genomic_DNA"/>
</dbReference>
<organism evidence="2">
    <name type="scientific">mine drainage metagenome</name>
    <dbReference type="NCBI Taxonomy" id="410659"/>
    <lineage>
        <taxon>unclassified sequences</taxon>
        <taxon>metagenomes</taxon>
        <taxon>ecological metagenomes</taxon>
    </lineage>
</organism>
<dbReference type="AlphaFoldDB" id="E6Q013"/>
<evidence type="ECO:0000313" key="2">
    <source>
        <dbReference type="EMBL" id="CBI00522.1"/>
    </source>
</evidence>
<gene>
    <name evidence="2" type="ORF">CARN3_0062</name>
</gene>
<evidence type="ECO:0000256" key="1">
    <source>
        <dbReference type="SAM" id="MobiDB-lite"/>
    </source>
</evidence>